<sequence length="170" mass="16880">PSEIPIVCNGVLGTFMVASGVVRTQAGKSISPSEFERLAGKAASKKWKVTLRVIRANGQLGPTLGEHLVELGLEEPAAPRAPSHLAQAIANLDALRRRHGLARGRPPPAVAAVAAAKAAVAAVGGASFGSEEATEPSGSGGGGGSNLGRGGSFSTATPGSGLARAGHHGR</sequence>
<dbReference type="Proteomes" id="UP000722791">
    <property type="component" value="Unassembled WGS sequence"/>
</dbReference>
<accession>A0A8J4DF31</accession>
<feature type="domain" description="SAND" evidence="2">
    <location>
        <begin position="22"/>
        <end position="74"/>
    </location>
</feature>
<evidence type="ECO:0000256" key="1">
    <source>
        <dbReference type="SAM" id="MobiDB-lite"/>
    </source>
</evidence>
<dbReference type="PROSITE" id="PS50864">
    <property type="entry name" value="SAND"/>
    <property type="match status" value="1"/>
</dbReference>
<comment type="caution">
    <text evidence="3">The sequence shown here is derived from an EMBL/GenBank/DDBJ whole genome shotgun (WGS) entry which is preliminary data.</text>
</comment>
<evidence type="ECO:0000259" key="2">
    <source>
        <dbReference type="PROSITE" id="PS50864"/>
    </source>
</evidence>
<dbReference type="InterPro" id="IPR010919">
    <property type="entry name" value="SAND-like_dom_sf"/>
</dbReference>
<organism evidence="3 4">
    <name type="scientific">Volvox reticuliferus</name>
    <dbReference type="NCBI Taxonomy" id="1737510"/>
    <lineage>
        <taxon>Eukaryota</taxon>
        <taxon>Viridiplantae</taxon>
        <taxon>Chlorophyta</taxon>
        <taxon>core chlorophytes</taxon>
        <taxon>Chlorophyceae</taxon>
        <taxon>CS clade</taxon>
        <taxon>Chlamydomonadales</taxon>
        <taxon>Volvocaceae</taxon>
        <taxon>Volvox</taxon>
    </lineage>
</organism>
<dbReference type="SUPFAM" id="SSF63763">
    <property type="entry name" value="SAND domain-like"/>
    <property type="match status" value="1"/>
</dbReference>
<feature type="non-terminal residue" evidence="3">
    <location>
        <position position="1"/>
    </location>
</feature>
<protein>
    <recommendedName>
        <fullName evidence="2">SAND domain-containing protein</fullName>
    </recommendedName>
</protein>
<dbReference type="InterPro" id="IPR000770">
    <property type="entry name" value="SAND_dom"/>
</dbReference>
<name>A0A8J4DF31_9CHLO</name>
<feature type="compositionally biased region" description="Gly residues" evidence="1">
    <location>
        <begin position="138"/>
        <end position="151"/>
    </location>
</feature>
<feature type="non-terminal residue" evidence="3">
    <location>
        <position position="170"/>
    </location>
</feature>
<evidence type="ECO:0000313" key="3">
    <source>
        <dbReference type="EMBL" id="GIL98347.1"/>
    </source>
</evidence>
<dbReference type="GO" id="GO:0003677">
    <property type="term" value="F:DNA binding"/>
    <property type="evidence" value="ECO:0007669"/>
    <property type="project" value="InterPro"/>
</dbReference>
<evidence type="ECO:0000313" key="4">
    <source>
        <dbReference type="Proteomes" id="UP000722791"/>
    </source>
</evidence>
<dbReference type="AlphaFoldDB" id="A0A8J4DF31"/>
<dbReference type="EMBL" id="BNCQ01000005">
    <property type="protein sequence ID" value="GIL98347.1"/>
    <property type="molecule type" value="Genomic_DNA"/>
</dbReference>
<proteinExistence type="predicted"/>
<gene>
    <name evidence="3" type="ORF">Vretimale_3734</name>
</gene>
<reference evidence="3" key="1">
    <citation type="journal article" date="2021" name="Proc. Natl. Acad. Sci. U.S.A.">
        <title>Three genomes in the algal genus Volvox reveal the fate of a haploid sex-determining region after a transition to homothallism.</title>
        <authorList>
            <person name="Yamamoto K."/>
            <person name="Hamaji T."/>
            <person name="Kawai-Toyooka H."/>
            <person name="Matsuzaki R."/>
            <person name="Takahashi F."/>
            <person name="Nishimura Y."/>
            <person name="Kawachi M."/>
            <person name="Noguchi H."/>
            <person name="Minakuchi Y."/>
            <person name="Umen J.G."/>
            <person name="Toyoda A."/>
            <person name="Nozaki H."/>
        </authorList>
    </citation>
    <scope>NUCLEOTIDE SEQUENCE</scope>
    <source>
        <strain evidence="3">NIES-3785</strain>
    </source>
</reference>
<dbReference type="Gene3D" id="3.10.390.10">
    <property type="entry name" value="SAND domain-like"/>
    <property type="match status" value="1"/>
</dbReference>
<feature type="region of interest" description="Disordered" evidence="1">
    <location>
        <begin position="129"/>
        <end position="170"/>
    </location>
</feature>